<dbReference type="PROSITE" id="PS50178">
    <property type="entry name" value="ZF_FYVE"/>
    <property type="match status" value="1"/>
</dbReference>
<evidence type="ECO:0000313" key="22">
    <source>
        <dbReference type="Proteomes" id="UP000091918"/>
    </source>
</evidence>
<keyword evidence="16" id="KW-0449">Lipoprotein</keyword>
<keyword evidence="15" id="KW-0458">Lysosome</keyword>
<dbReference type="EMBL" id="LGUA01000069">
    <property type="protein sequence ID" value="OAX84533.1"/>
    <property type="molecule type" value="Genomic_DNA"/>
</dbReference>
<dbReference type="GO" id="GO:0043161">
    <property type="term" value="P:proteasome-mediated ubiquitin-dependent protein catabolic process"/>
    <property type="evidence" value="ECO:0007669"/>
    <property type="project" value="TreeGrafter"/>
</dbReference>
<keyword evidence="22" id="KW-1185">Reference proteome</keyword>
<comment type="subcellular location">
    <subcellularLocation>
        <location evidence="3">Endosome</location>
    </subcellularLocation>
    <subcellularLocation>
        <location evidence="4">Lysosome</location>
    </subcellularLocation>
    <subcellularLocation>
        <location evidence="2">Membrane</location>
        <topology evidence="2">Peripheral membrane protein</topology>
    </subcellularLocation>
</comment>
<dbReference type="PANTHER" id="PTHR46661:SF4">
    <property type="entry name" value="RING-TYPE DOMAIN-CONTAINING PROTEIN"/>
    <property type="match status" value="1"/>
</dbReference>
<dbReference type="GO" id="GO:0016020">
    <property type="term" value="C:membrane"/>
    <property type="evidence" value="ECO:0007669"/>
    <property type="project" value="UniProtKB-SubCell"/>
</dbReference>
<dbReference type="EC" id="2.3.2.27" evidence="6"/>
<dbReference type="GO" id="GO:0005768">
    <property type="term" value="C:endosome"/>
    <property type="evidence" value="ECO:0007669"/>
    <property type="project" value="UniProtKB-SubCell"/>
</dbReference>
<proteinExistence type="predicted"/>
<feature type="compositionally biased region" description="Low complexity" evidence="18">
    <location>
        <begin position="1"/>
        <end position="31"/>
    </location>
</feature>
<dbReference type="STRING" id="1658172.A0A1B7P6A6"/>
<feature type="region of interest" description="Disordered" evidence="18">
    <location>
        <begin position="469"/>
        <end position="550"/>
    </location>
</feature>
<evidence type="ECO:0000256" key="7">
    <source>
        <dbReference type="ARBA" id="ARBA00022679"/>
    </source>
</evidence>
<feature type="compositionally biased region" description="Low complexity" evidence="18">
    <location>
        <begin position="162"/>
        <end position="172"/>
    </location>
</feature>
<feature type="domain" description="FYVE-type" evidence="20">
    <location>
        <begin position="210"/>
        <end position="334"/>
    </location>
</feature>
<keyword evidence="7" id="KW-0808">Transferase</keyword>
<gene>
    <name evidence="21" type="ORF">ACJ72_01102</name>
</gene>
<evidence type="ECO:0000256" key="6">
    <source>
        <dbReference type="ARBA" id="ARBA00012483"/>
    </source>
</evidence>
<dbReference type="OrthoDB" id="660555at2759"/>
<feature type="compositionally biased region" description="Polar residues" evidence="18">
    <location>
        <begin position="179"/>
        <end position="191"/>
    </location>
</feature>
<feature type="region of interest" description="Disordered" evidence="18">
    <location>
        <begin position="390"/>
        <end position="418"/>
    </location>
</feature>
<evidence type="ECO:0000256" key="15">
    <source>
        <dbReference type="ARBA" id="ARBA00023228"/>
    </source>
</evidence>
<evidence type="ECO:0000256" key="9">
    <source>
        <dbReference type="ARBA" id="ARBA00022723"/>
    </source>
</evidence>
<dbReference type="GO" id="GO:0061630">
    <property type="term" value="F:ubiquitin protein ligase activity"/>
    <property type="evidence" value="ECO:0007669"/>
    <property type="project" value="UniProtKB-EC"/>
</dbReference>
<dbReference type="SMART" id="SM00184">
    <property type="entry name" value="RING"/>
    <property type="match status" value="1"/>
</dbReference>
<evidence type="ECO:0000256" key="1">
    <source>
        <dbReference type="ARBA" id="ARBA00000900"/>
    </source>
</evidence>
<comment type="caution">
    <text evidence="21">The sequence shown here is derived from an EMBL/GenBank/DDBJ whole genome shotgun (WGS) entry which is preliminary data.</text>
</comment>
<feature type="compositionally biased region" description="Polar residues" evidence="18">
    <location>
        <begin position="493"/>
        <end position="507"/>
    </location>
</feature>
<feature type="compositionally biased region" description="Polar residues" evidence="18">
    <location>
        <begin position="401"/>
        <end position="411"/>
    </location>
</feature>
<keyword evidence="13" id="KW-0862">Zinc</keyword>
<feature type="region of interest" description="Disordered" evidence="18">
    <location>
        <begin position="582"/>
        <end position="624"/>
    </location>
</feature>
<keyword evidence="10" id="KW-0967">Endosome</keyword>
<feature type="region of interest" description="Disordered" evidence="18">
    <location>
        <begin position="291"/>
        <end position="317"/>
    </location>
</feature>
<feature type="region of interest" description="Disordered" evidence="18">
    <location>
        <begin position="330"/>
        <end position="349"/>
    </location>
</feature>
<dbReference type="InterPro" id="IPR001841">
    <property type="entry name" value="Znf_RING"/>
</dbReference>
<keyword evidence="9" id="KW-0479">Metal-binding</keyword>
<evidence type="ECO:0000256" key="17">
    <source>
        <dbReference type="PROSITE-ProRule" id="PRU00175"/>
    </source>
</evidence>
<dbReference type="SUPFAM" id="SSF57850">
    <property type="entry name" value="RING/U-box"/>
    <property type="match status" value="1"/>
</dbReference>
<reference evidence="21 22" key="1">
    <citation type="submission" date="2015-07" db="EMBL/GenBank/DDBJ databases">
        <title>Emmonsia species relationships and genome sequence.</title>
        <authorList>
            <person name="Cuomo C.A."/>
            <person name="Schwartz I.S."/>
            <person name="Kenyon C."/>
            <person name="de Hoog G.S."/>
            <person name="Govender N.P."/>
            <person name="Botha A."/>
            <person name="Moreno L."/>
            <person name="de Vries M."/>
            <person name="Munoz J.F."/>
            <person name="Stielow J.B."/>
        </authorList>
    </citation>
    <scope>NUCLEOTIDE SEQUENCE [LARGE SCALE GENOMIC DNA]</scope>
    <source>
        <strain evidence="21 22">CBS 136260</strain>
    </source>
</reference>
<dbReference type="AlphaFoldDB" id="A0A1B7P6A6"/>
<evidence type="ECO:0000256" key="18">
    <source>
        <dbReference type="SAM" id="MobiDB-lite"/>
    </source>
</evidence>
<feature type="region of interest" description="Disordered" evidence="18">
    <location>
        <begin position="1"/>
        <end position="191"/>
    </location>
</feature>
<feature type="compositionally biased region" description="Polar residues" evidence="18">
    <location>
        <begin position="71"/>
        <end position="83"/>
    </location>
</feature>
<protein>
    <recommendedName>
        <fullName evidence="6">RING-type E3 ubiquitin transferase</fullName>
        <ecNumber evidence="6">2.3.2.27</ecNumber>
    </recommendedName>
</protein>
<dbReference type="GO" id="GO:0008270">
    <property type="term" value="F:zinc ion binding"/>
    <property type="evidence" value="ECO:0007669"/>
    <property type="project" value="UniProtKB-KW"/>
</dbReference>
<dbReference type="CDD" id="cd16489">
    <property type="entry name" value="mRING-CH-C4HC2H_ZNRF"/>
    <property type="match status" value="1"/>
</dbReference>
<feature type="compositionally biased region" description="Polar residues" evidence="18">
    <location>
        <begin position="521"/>
        <end position="534"/>
    </location>
</feature>
<keyword evidence="14" id="KW-0472">Membrane</keyword>
<evidence type="ECO:0000259" key="20">
    <source>
        <dbReference type="PROSITE" id="PS50178"/>
    </source>
</evidence>
<dbReference type="InterPro" id="IPR051878">
    <property type="entry name" value="ZNRF_ubiq-protein_ligase"/>
</dbReference>
<feature type="compositionally biased region" description="Low complexity" evidence="18">
    <location>
        <begin position="481"/>
        <end position="492"/>
    </location>
</feature>
<comment type="catalytic activity">
    <reaction evidence="1">
        <text>S-ubiquitinyl-[E2 ubiquitin-conjugating enzyme]-L-cysteine + [acceptor protein]-L-lysine = [E2 ubiquitin-conjugating enzyme]-L-cysteine + N(6)-ubiquitinyl-[acceptor protein]-L-lysine.</text>
        <dbReference type="EC" id="2.3.2.27"/>
    </reaction>
</comment>
<accession>A0A1B7P6A6</accession>
<evidence type="ECO:0000313" key="21">
    <source>
        <dbReference type="EMBL" id="OAX84533.1"/>
    </source>
</evidence>
<feature type="compositionally biased region" description="Polar residues" evidence="18">
    <location>
        <begin position="99"/>
        <end position="116"/>
    </location>
</feature>
<keyword evidence="8" id="KW-0519">Myristate</keyword>
<keyword evidence="11 17" id="KW-0863">Zinc-finger</keyword>
<dbReference type="Pfam" id="PF13639">
    <property type="entry name" value="zf-RING_2"/>
    <property type="match status" value="1"/>
</dbReference>
<dbReference type="PROSITE" id="PS50089">
    <property type="entry name" value="ZF_RING_2"/>
    <property type="match status" value="1"/>
</dbReference>
<evidence type="ECO:0000256" key="10">
    <source>
        <dbReference type="ARBA" id="ARBA00022753"/>
    </source>
</evidence>
<evidence type="ECO:0000256" key="11">
    <source>
        <dbReference type="ARBA" id="ARBA00022771"/>
    </source>
</evidence>
<feature type="compositionally biased region" description="Low complexity" evidence="18">
    <location>
        <begin position="43"/>
        <end position="55"/>
    </location>
</feature>
<evidence type="ECO:0000259" key="19">
    <source>
        <dbReference type="PROSITE" id="PS50089"/>
    </source>
</evidence>
<dbReference type="GO" id="GO:0070936">
    <property type="term" value="P:protein K48-linked ubiquitination"/>
    <property type="evidence" value="ECO:0007669"/>
    <property type="project" value="TreeGrafter"/>
</dbReference>
<comment type="pathway">
    <text evidence="5">Protein modification; protein ubiquitination.</text>
</comment>
<evidence type="ECO:0000256" key="3">
    <source>
        <dbReference type="ARBA" id="ARBA00004177"/>
    </source>
</evidence>
<evidence type="ECO:0000256" key="13">
    <source>
        <dbReference type="ARBA" id="ARBA00022833"/>
    </source>
</evidence>
<organism evidence="21 22">
    <name type="scientific">Emergomyces africanus</name>
    <dbReference type="NCBI Taxonomy" id="1955775"/>
    <lineage>
        <taxon>Eukaryota</taxon>
        <taxon>Fungi</taxon>
        <taxon>Dikarya</taxon>
        <taxon>Ascomycota</taxon>
        <taxon>Pezizomycotina</taxon>
        <taxon>Eurotiomycetes</taxon>
        <taxon>Eurotiomycetidae</taxon>
        <taxon>Onygenales</taxon>
        <taxon>Ajellomycetaceae</taxon>
        <taxon>Emergomyces</taxon>
    </lineage>
</organism>
<name>A0A1B7P6A6_9EURO</name>
<feature type="domain" description="RING-type" evidence="19">
    <location>
        <begin position="646"/>
        <end position="687"/>
    </location>
</feature>
<evidence type="ECO:0000256" key="8">
    <source>
        <dbReference type="ARBA" id="ARBA00022707"/>
    </source>
</evidence>
<dbReference type="InterPro" id="IPR013083">
    <property type="entry name" value="Znf_RING/FYVE/PHD"/>
</dbReference>
<evidence type="ECO:0000256" key="4">
    <source>
        <dbReference type="ARBA" id="ARBA00004371"/>
    </source>
</evidence>
<dbReference type="PANTHER" id="PTHR46661">
    <property type="entry name" value="E3 UBIQUITIN-PROTEIN LIGASE ZNRF1-LIKE PROTEIN"/>
    <property type="match status" value="1"/>
</dbReference>
<evidence type="ECO:0000256" key="12">
    <source>
        <dbReference type="ARBA" id="ARBA00022786"/>
    </source>
</evidence>
<dbReference type="Proteomes" id="UP000091918">
    <property type="component" value="Unassembled WGS sequence"/>
</dbReference>
<feature type="compositionally biased region" description="Low complexity" evidence="18">
    <location>
        <begin position="594"/>
        <end position="617"/>
    </location>
</feature>
<dbReference type="Pfam" id="PF01363">
    <property type="entry name" value="FYVE"/>
    <property type="match status" value="1"/>
</dbReference>
<dbReference type="InterPro" id="IPR017455">
    <property type="entry name" value="Znf_FYVE-rel"/>
</dbReference>
<evidence type="ECO:0000256" key="5">
    <source>
        <dbReference type="ARBA" id="ARBA00004906"/>
    </source>
</evidence>
<evidence type="ECO:0000256" key="16">
    <source>
        <dbReference type="ARBA" id="ARBA00023288"/>
    </source>
</evidence>
<dbReference type="SUPFAM" id="SSF57903">
    <property type="entry name" value="FYVE/PHD zinc finger"/>
    <property type="match status" value="1"/>
</dbReference>
<evidence type="ECO:0000256" key="2">
    <source>
        <dbReference type="ARBA" id="ARBA00004170"/>
    </source>
</evidence>
<dbReference type="SMART" id="SM00064">
    <property type="entry name" value="FYVE"/>
    <property type="match status" value="1"/>
</dbReference>
<evidence type="ECO:0000256" key="14">
    <source>
        <dbReference type="ARBA" id="ARBA00023136"/>
    </source>
</evidence>
<dbReference type="InterPro" id="IPR011011">
    <property type="entry name" value="Znf_FYVE_PHD"/>
</dbReference>
<keyword evidence="12" id="KW-0833">Ubl conjugation pathway</keyword>
<dbReference type="InterPro" id="IPR000306">
    <property type="entry name" value="Znf_FYVE"/>
</dbReference>
<sequence length="689" mass="74762">MSSPASTSTSPLSSSSSPSSPSGAPASVPVLRAPAPASRSQDDSSVSSSPHSSQDSLRRTRTARAAMLRDSQGSIQSAGSSRHTLLEFLQNDGVETEDNQVQQGQEAGNAPGTNAASLERKRRLTSASDNAGRARPGAGRPSVDSGSLRPRPGPSATQPWQSTSSGLPGSSSDNAIDLSGSQESVSRQLNSLRHRENSFRDYELPRWQPDSEVSKCPICDTQFSFWYRKHHCRKCGRVVCASCSPHRITIPRQFIVRPPESNRQLSALLQPNLSEAQVISLIDDEGSSCAPPNTHACSRGQQRLQQQRDRYPPNAALGGGEEVRLCNPCVPDPNPEPPRRYTSTTDPLLGPGWLSSTTSAWPDDAARASHAAAHRHSALPDYYRNGGAYRRDTNPFHRPSVSLSSAANMPPSQAARDLRRQRGRGMIFQPETPEIQRAAQEGLPDEGLPSYGSFDYTVVPSFRGMPPRYQSTQLAAGGQHPRYSPPAYSSPSGTSLPNSRPRSSYPTSHPMPSHHRGPSNDFLQGLSTSSSSRNRPLPPAPQPHQRPIDENDICPICARLLPPRAADGSEDAREAHVRACIEGHGNGHGHRHSSNPSSSSTGRRTSQSNYNDNNHSSHYADRPVRMLPFTATEKDCVGEDGGPQECTICMEDYEVGDALARLECLCKFHKSCIVGWLERKMECPVHKAN</sequence>
<dbReference type="Gene3D" id="3.30.40.10">
    <property type="entry name" value="Zinc/RING finger domain, C3HC4 (zinc finger)"/>
    <property type="match status" value="2"/>
</dbReference>